<sequence>MDALAFSIPAADGSQPVEVVSLFIEVTSRDRKPWCADTGYPSSLALLEAPHGECLVGVLADCGGDGD</sequence>
<dbReference type="RefSeq" id="WP_387957550.1">
    <property type="nucleotide sequence ID" value="NZ_JBHRVB010000001.1"/>
</dbReference>
<accession>A0ABS4XQN2</accession>
<protein>
    <submittedName>
        <fullName evidence="1">Uncharacterized protein</fullName>
    </submittedName>
</protein>
<reference evidence="1 2" key="1">
    <citation type="submission" date="2021-03" db="EMBL/GenBank/DDBJ databases">
        <title>Sequencing the genomes of 1000 actinobacteria strains.</title>
        <authorList>
            <person name="Klenk H.-P."/>
        </authorList>
    </citation>
    <scope>NUCLEOTIDE SEQUENCE [LARGE SCALE GENOMIC DNA]</scope>
    <source>
        <strain evidence="1 2">DSM 20168</strain>
    </source>
</reference>
<evidence type="ECO:0000313" key="2">
    <source>
        <dbReference type="Proteomes" id="UP001195422"/>
    </source>
</evidence>
<name>A0ABS4XQN2_GLUPR</name>
<proteinExistence type="predicted"/>
<comment type="caution">
    <text evidence="1">The sequence shown here is derived from an EMBL/GenBank/DDBJ whole genome shotgun (WGS) entry which is preliminary data.</text>
</comment>
<keyword evidence="2" id="KW-1185">Reference proteome</keyword>
<evidence type="ECO:0000313" key="1">
    <source>
        <dbReference type="EMBL" id="MBP2398700.1"/>
    </source>
</evidence>
<dbReference type="Proteomes" id="UP001195422">
    <property type="component" value="Unassembled WGS sequence"/>
</dbReference>
<dbReference type="EMBL" id="JAGIOJ010000001">
    <property type="protein sequence ID" value="MBP2398700.1"/>
    <property type="molecule type" value="Genomic_DNA"/>
</dbReference>
<gene>
    <name evidence="1" type="ORF">JOF39_001781</name>
</gene>
<organism evidence="1 2">
    <name type="scientific">Glutamicibacter protophormiae</name>
    <name type="common">Brevibacterium protophormiae</name>
    <dbReference type="NCBI Taxonomy" id="37930"/>
    <lineage>
        <taxon>Bacteria</taxon>
        <taxon>Bacillati</taxon>
        <taxon>Actinomycetota</taxon>
        <taxon>Actinomycetes</taxon>
        <taxon>Micrococcales</taxon>
        <taxon>Micrococcaceae</taxon>
        <taxon>Glutamicibacter</taxon>
    </lineage>
</organism>